<evidence type="ECO:0000256" key="5">
    <source>
        <dbReference type="SAM" id="Phobius"/>
    </source>
</evidence>
<evidence type="ECO:0000256" key="1">
    <source>
        <dbReference type="ARBA" id="ARBA00004141"/>
    </source>
</evidence>
<dbReference type="GO" id="GO:0016765">
    <property type="term" value="F:transferase activity, transferring alkyl or aryl (other than methyl) groups"/>
    <property type="evidence" value="ECO:0007669"/>
    <property type="project" value="InterPro"/>
</dbReference>
<sequence length="257" mass="27378">MVLASAILGVLTEINTVIRVVMVVLCYTGAANALNDVVDYNIDLINRPMRPIPSGYVNKKSALFISVLLFSTGSFLCLELSQNAKVIGIVIAMPLMVLYSKSLKGVPLIGNMTIAFILGLAFLFCGAAFDNMAPMWIPTVLAFGLTLVRELVKDIADMNGDKSAGLKTFPITAGIDKTIQITIFLTACIGFGAFIPLITGYYGFLYGIILILGVEIPLGVVVVSLVNNPGIKAAKHSARLLKFSTIAGLIAIYIGTL</sequence>
<evidence type="ECO:0008006" key="7">
    <source>
        <dbReference type="Google" id="ProtNLM"/>
    </source>
</evidence>
<dbReference type="InterPro" id="IPR000537">
    <property type="entry name" value="UbiA_prenyltransferase"/>
</dbReference>
<organism evidence="6">
    <name type="scientific">marine metagenome</name>
    <dbReference type="NCBI Taxonomy" id="408172"/>
    <lineage>
        <taxon>unclassified sequences</taxon>
        <taxon>metagenomes</taxon>
        <taxon>ecological metagenomes</taxon>
    </lineage>
</organism>
<keyword evidence="4 5" id="KW-0472">Membrane</keyword>
<dbReference type="InterPro" id="IPR050475">
    <property type="entry name" value="Prenyltransferase_related"/>
</dbReference>
<keyword evidence="3 5" id="KW-1133">Transmembrane helix</keyword>
<protein>
    <recommendedName>
        <fullName evidence="7">Geranylgeranylglycerol-phosphate geranylgeranyltransferase</fullName>
    </recommendedName>
</protein>
<evidence type="ECO:0000256" key="3">
    <source>
        <dbReference type="ARBA" id="ARBA00022989"/>
    </source>
</evidence>
<dbReference type="PANTHER" id="PTHR42723:SF1">
    <property type="entry name" value="CHLOROPHYLL SYNTHASE, CHLOROPLASTIC"/>
    <property type="match status" value="1"/>
</dbReference>
<keyword evidence="2 5" id="KW-0812">Transmembrane</keyword>
<feature type="transmembrane region" description="Helical" evidence="5">
    <location>
        <begin position="238"/>
        <end position="256"/>
    </location>
</feature>
<proteinExistence type="predicted"/>
<feature type="transmembrane region" description="Helical" evidence="5">
    <location>
        <begin position="106"/>
        <end position="129"/>
    </location>
</feature>
<dbReference type="Gene3D" id="1.20.120.1780">
    <property type="entry name" value="UbiA prenyltransferase"/>
    <property type="match status" value="1"/>
</dbReference>
<feature type="transmembrane region" description="Helical" evidence="5">
    <location>
        <begin position="57"/>
        <end position="76"/>
    </location>
</feature>
<dbReference type="PANTHER" id="PTHR42723">
    <property type="entry name" value="CHLOROPHYLL SYNTHASE"/>
    <property type="match status" value="1"/>
</dbReference>
<dbReference type="Gene3D" id="1.10.357.140">
    <property type="entry name" value="UbiA prenyltransferase"/>
    <property type="match status" value="1"/>
</dbReference>
<dbReference type="InterPro" id="IPR044878">
    <property type="entry name" value="UbiA_sf"/>
</dbReference>
<accession>A0A381R6N4</accession>
<reference evidence="6" key="1">
    <citation type="submission" date="2018-05" db="EMBL/GenBank/DDBJ databases">
        <authorList>
            <person name="Lanie J.A."/>
            <person name="Ng W.-L."/>
            <person name="Kazmierczak K.M."/>
            <person name="Andrzejewski T.M."/>
            <person name="Davidsen T.M."/>
            <person name="Wayne K.J."/>
            <person name="Tettelin H."/>
            <person name="Glass J.I."/>
            <person name="Rusch D."/>
            <person name="Podicherti R."/>
            <person name="Tsui H.-C.T."/>
            <person name="Winkler M.E."/>
        </authorList>
    </citation>
    <scope>NUCLEOTIDE SEQUENCE</scope>
</reference>
<gene>
    <name evidence="6" type="ORF">METZ01_LOCUS39283</name>
</gene>
<evidence type="ECO:0000313" key="6">
    <source>
        <dbReference type="EMBL" id="SUZ86429.1"/>
    </source>
</evidence>
<dbReference type="EMBL" id="UINC01001682">
    <property type="protein sequence ID" value="SUZ86429.1"/>
    <property type="molecule type" value="Genomic_DNA"/>
</dbReference>
<dbReference type="Pfam" id="PF01040">
    <property type="entry name" value="UbiA"/>
    <property type="match status" value="1"/>
</dbReference>
<evidence type="ECO:0000256" key="4">
    <source>
        <dbReference type="ARBA" id="ARBA00023136"/>
    </source>
</evidence>
<evidence type="ECO:0000256" key="2">
    <source>
        <dbReference type="ARBA" id="ARBA00022692"/>
    </source>
</evidence>
<comment type="subcellular location">
    <subcellularLocation>
        <location evidence="1">Membrane</location>
        <topology evidence="1">Multi-pass membrane protein</topology>
    </subcellularLocation>
</comment>
<feature type="transmembrane region" description="Helical" evidence="5">
    <location>
        <begin position="204"/>
        <end position="226"/>
    </location>
</feature>
<feature type="transmembrane region" description="Helical" evidence="5">
    <location>
        <begin position="135"/>
        <end position="152"/>
    </location>
</feature>
<dbReference type="GO" id="GO:0016020">
    <property type="term" value="C:membrane"/>
    <property type="evidence" value="ECO:0007669"/>
    <property type="project" value="UniProtKB-SubCell"/>
</dbReference>
<feature type="transmembrane region" description="Helical" evidence="5">
    <location>
        <begin position="179"/>
        <end position="198"/>
    </location>
</feature>
<name>A0A381R6N4_9ZZZZ</name>
<dbReference type="AlphaFoldDB" id="A0A381R6N4"/>